<proteinExistence type="predicted"/>
<reference evidence="1 2" key="1">
    <citation type="submission" date="2016-11" db="EMBL/GenBank/DDBJ databases">
        <title>Paenibacillus species isolates.</title>
        <authorList>
            <person name="Beno S.M."/>
        </authorList>
    </citation>
    <scope>NUCLEOTIDE SEQUENCE [LARGE SCALE GENOMIC DNA]</scope>
    <source>
        <strain evidence="1 2">FSL R5-0378</strain>
    </source>
</reference>
<organism evidence="1 2">
    <name type="scientific">Paenibacillus rhizosphaerae</name>
    <dbReference type="NCBI Taxonomy" id="297318"/>
    <lineage>
        <taxon>Bacteria</taxon>
        <taxon>Bacillati</taxon>
        <taxon>Bacillota</taxon>
        <taxon>Bacilli</taxon>
        <taxon>Bacillales</taxon>
        <taxon>Paenibacillaceae</taxon>
        <taxon>Paenibacillus</taxon>
    </lineage>
</organism>
<dbReference type="Gene3D" id="3.30.470.20">
    <property type="entry name" value="ATP-grasp fold, B domain"/>
    <property type="match status" value="1"/>
</dbReference>
<dbReference type="STRING" id="297318.BK138_15570"/>
<protein>
    <submittedName>
        <fullName evidence="1">Endospore coat-associated protein</fullName>
    </submittedName>
</protein>
<comment type="caution">
    <text evidence="1">The sequence shown here is derived from an EMBL/GenBank/DDBJ whole genome shotgun (WGS) entry which is preliminary data.</text>
</comment>
<keyword evidence="2" id="KW-1185">Reference proteome</keyword>
<dbReference type="RefSeq" id="WP_076170483.1">
    <property type="nucleotide sequence ID" value="NZ_MRTP01000003.1"/>
</dbReference>
<evidence type="ECO:0000313" key="2">
    <source>
        <dbReference type="Proteomes" id="UP000187172"/>
    </source>
</evidence>
<dbReference type="SUPFAM" id="SSF56059">
    <property type="entry name" value="Glutathione synthetase ATP-binding domain-like"/>
    <property type="match status" value="1"/>
</dbReference>
<sequence>MPLPVLGILTLYLNEHKHLEEKPIYQKMIVEGGKLGLDVFVFTPMDVSDSKKKIFAMEYDAKQKKWTRRWRNFPDMIYDRCRIQKSPRFAQLLQFRSQYSKMLFLNKPLRNKWTIHEVLSKKAEFRKFLPETRLYHGLTDVHQMLKNRSVVFLKPINGTGGRGILRIEKLKAASQYYIQGRNQQRKIITPQKIHASRLGAILSGWNMKDRYLIQEGIAVELPDGRVHDYRMLVQKNKEGHWQLTGIAGRVGAPRSVTSNLHGGGRAVPAHQMLSSWITNEEQRQEVISTAGKMGVDIAAYLEHQYGPLCELALDLAINRKGRIYLLEVNPKPAREVFSQIGEPELYRTAITRPLEYALWVYKQKTETADTKENKPQL</sequence>
<accession>A0A1R1ES03</accession>
<dbReference type="InterPro" id="IPR026838">
    <property type="entry name" value="YheC/D"/>
</dbReference>
<dbReference type="AlphaFoldDB" id="A0A1R1ES03"/>
<evidence type="ECO:0000313" key="1">
    <source>
        <dbReference type="EMBL" id="OMF54581.1"/>
    </source>
</evidence>
<name>A0A1R1ES03_9BACL</name>
<gene>
    <name evidence="1" type="ORF">BK138_15570</name>
</gene>
<dbReference type="Proteomes" id="UP000187172">
    <property type="component" value="Unassembled WGS sequence"/>
</dbReference>
<dbReference type="Pfam" id="PF14398">
    <property type="entry name" value="ATPgrasp_YheCD"/>
    <property type="match status" value="1"/>
</dbReference>
<dbReference type="EMBL" id="MRTP01000003">
    <property type="protein sequence ID" value="OMF54581.1"/>
    <property type="molecule type" value="Genomic_DNA"/>
</dbReference>